<dbReference type="OrthoDB" id="9801841at2"/>
<sequence>MRFSYATFSEKGPRAENEDAIGVWHLNDDWMAVAIADGLGGHLGGRRASEIAIEQFGSMLQEPTIPDLAQIAHEIHTIIRGEQDQKLELRGMATTFSAALLISNRMRLVHVGDTRISIQRTAGIKRLTHDHTEAYRLLTTGKLTRYEYDNYPRKHILVSALGVHGNPQIDTDQITLEVGDRIFFSSDGVHNKIPLRELKAISDQVTGPQKLCAEVQRLVEGRKPEDNYSFAAVFVDRN</sequence>
<evidence type="ECO:0000259" key="1">
    <source>
        <dbReference type="PROSITE" id="PS51746"/>
    </source>
</evidence>
<dbReference type="InterPro" id="IPR036457">
    <property type="entry name" value="PPM-type-like_dom_sf"/>
</dbReference>
<dbReference type="Pfam" id="PF13672">
    <property type="entry name" value="PP2C_2"/>
    <property type="match status" value="1"/>
</dbReference>
<dbReference type="EMBL" id="LCYG01000122">
    <property type="protein sequence ID" value="KLK89780.1"/>
    <property type="molecule type" value="Genomic_DNA"/>
</dbReference>
<dbReference type="Gene3D" id="3.60.40.10">
    <property type="entry name" value="PPM-type phosphatase domain"/>
    <property type="match status" value="1"/>
</dbReference>
<organism evidence="2 3">
    <name type="scientific">Microvirga vignae</name>
    <dbReference type="NCBI Taxonomy" id="1225564"/>
    <lineage>
        <taxon>Bacteria</taxon>
        <taxon>Pseudomonadati</taxon>
        <taxon>Pseudomonadota</taxon>
        <taxon>Alphaproteobacteria</taxon>
        <taxon>Hyphomicrobiales</taxon>
        <taxon>Methylobacteriaceae</taxon>
        <taxon>Microvirga</taxon>
    </lineage>
</organism>
<name>A0A0H1R3H9_9HYPH</name>
<dbReference type="SMART" id="SM00332">
    <property type="entry name" value="PP2Cc"/>
    <property type="match status" value="1"/>
</dbReference>
<dbReference type="AlphaFoldDB" id="A0A0H1R3H9"/>
<dbReference type="SMART" id="SM00331">
    <property type="entry name" value="PP2C_SIG"/>
    <property type="match status" value="1"/>
</dbReference>
<reference evidence="2 3" key="1">
    <citation type="submission" date="2015-05" db="EMBL/GenBank/DDBJ databases">
        <title>Draft genome sequence of Microvirga vignae strain BR3299, a novel nitrogen fixing bacteria isolated from Brazil semi-aired region.</title>
        <authorList>
            <person name="Zilli J.E."/>
            <person name="Passos S.R."/>
            <person name="Leite J."/>
            <person name="Baldani J.I."/>
            <person name="Xavier G.R."/>
            <person name="Rumjaneck N.G."/>
            <person name="Simoes-Araujo J.L."/>
        </authorList>
    </citation>
    <scope>NUCLEOTIDE SEQUENCE [LARGE SCALE GENOMIC DNA]</scope>
    <source>
        <strain evidence="2 3">BR3299</strain>
    </source>
</reference>
<evidence type="ECO:0000313" key="2">
    <source>
        <dbReference type="EMBL" id="KLK89780.1"/>
    </source>
</evidence>
<protein>
    <recommendedName>
        <fullName evidence="1">PPM-type phosphatase domain-containing protein</fullName>
    </recommendedName>
</protein>
<evidence type="ECO:0000313" key="3">
    <source>
        <dbReference type="Proteomes" id="UP000035489"/>
    </source>
</evidence>
<gene>
    <name evidence="2" type="ORF">AA309_29545</name>
</gene>
<dbReference type="STRING" id="1225564.AA309_29545"/>
<feature type="domain" description="PPM-type phosphatase" evidence="1">
    <location>
        <begin position="4"/>
        <end position="235"/>
    </location>
</feature>
<dbReference type="InterPro" id="IPR001932">
    <property type="entry name" value="PPM-type_phosphatase-like_dom"/>
</dbReference>
<accession>A0A0H1R3H9</accession>
<dbReference type="PROSITE" id="PS51746">
    <property type="entry name" value="PPM_2"/>
    <property type="match status" value="1"/>
</dbReference>
<keyword evidence="3" id="KW-1185">Reference proteome</keyword>
<proteinExistence type="predicted"/>
<dbReference type="RefSeq" id="WP_047192609.1">
    <property type="nucleotide sequence ID" value="NZ_LCYG01000122.1"/>
</dbReference>
<dbReference type="SUPFAM" id="SSF81606">
    <property type="entry name" value="PP2C-like"/>
    <property type="match status" value="1"/>
</dbReference>
<dbReference type="Proteomes" id="UP000035489">
    <property type="component" value="Unassembled WGS sequence"/>
</dbReference>
<dbReference type="PATRIC" id="fig|1225564.3.peg.638"/>
<comment type="caution">
    <text evidence="2">The sequence shown here is derived from an EMBL/GenBank/DDBJ whole genome shotgun (WGS) entry which is preliminary data.</text>
</comment>